<feature type="transmembrane region" description="Helical" evidence="8">
    <location>
        <begin position="298"/>
        <end position="318"/>
    </location>
</feature>
<sequence>MSSTAATIAPRRLALLPQSLISRDDASEILGSISMAAFLCLLLPQLAANYRLKSADSLSMAFLFIWLLGDVTNLLGGLANHIAPASIAVTGYLCFSDAALICQCLYYNNSKQRLRGSQRSGQTTPQSPEYQPLLGPSSSSRDSGARDHTQDDETSSGPVVPHQEGKEIPVEAVRTLHDWRFNLACILAVQILGITGWLVLRTLGLLGSDESPGSVGVTDTDGISQSLGSALGVIGAICYLCARIPQIIKNYRGKSCEGKSTHPGLAPLFLLLSITGNLTYGLSVIAYKQDGDYLLTSLPWLMGSLGTIVEDCVILLQVRLYSRLEKRPSQPASI</sequence>
<name>A0A5Q4BXZ7_9PEZI</name>
<feature type="transmembrane region" description="Helical" evidence="8">
    <location>
        <begin position="265"/>
        <end position="286"/>
    </location>
</feature>
<evidence type="ECO:0000256" key="2">
    <source>
        <dbReference type="ARBA" id="ARBA00022692"/>
    </source>
</evidence>
<keyword evidence="3 8" id="KW-1133">Transmembrane helix</keyword>
<evidence type="ECO:0000256" key="3">
    <source>
        <dbReference type="ARBA" id="ARBA00022989"/>
    </source>
</evidence>
<dbReference type="FunFam" id="1.20.1280.290:FF:000009">
    <property type="entry name" value="PQ loop repeat family protein"/>
    <property type="match status" value="1"/>
</dbReference>
<evidence type="ECO:0000256" key="5">
    <source>
        <dbReference type="ARBA" id="ARBA00038039"/>
    </source>
</evidence>
<reference evidence="9 10" key="1">
    <citation type="journal article" date="2019" name="Sci. Rep.">
        <title>Colletotrichum shisoi sp. nov., an anthracnose pathogen of Perilla frutescens in Japan: molecular phylogenetic, morphological and genomic evidence.</title>
        <authorList>
            <person name="Gan P."/>
            <person name="Tsushima A."/>
            <person name="Hiroyama R."/>
            <person name="Narusaka M."/>
            <person name="Takano Y."/>
            <person name="Narusaka Y."/>
            <person name="Kawaradani M."/>
            <person name="Damm U."/>
            <person name="Shirasu K."/>
        </authorList>
    </citation>
    <scope>NUCLEOTIDE SEQUENCE [LARGE SCALE GENOMIC DNA]</scope>
    <source>
        <strain evidence="9 10">PG-2018a</strain>
    </source>
</reference>
<evidence type="ECO:0000256" key="6">
    <source>
        <dbReference type="ARBA" id="ARBA00050768"/>
    </source>
</evidence>
<keyword evidence="10" id="KW-1185">Reference proteome</keyword>
<dbReference type="OrthoDB" id="8048523at2759"/>
<feature type="transmembrane region" description="Helical" evidence="8">
    <location>
        <begin position="60"/>
        <end position="79"/>
    </location>
</feature>
<feature type="transmembrane region" description="Helical" evidence="8">
    <location>
        <begin position="29"/>
        <end position="48"/>
    </location>
</feature>
<protein>
    <submittedName>
        <fullName evidence="9">Putative vacuolar amino acid transporter YPQ3</fullName>
    </submittedName>
</protein>
<dbReference type="GO" id="GO:0015174">
    <property type="term" value="F:basic amino acid transmembrane transporter activity"/>
    <property type="evidence" value="ECO:0007669"/>
    <property type="project" value="UniProtKB-ARBA"/>
</dbReference>
<dbReference type="PANTHER" id="PTHR16201:SF44">
    <property type="entry name" value="SEVEN TRANSMEMBRANE PROTEIN 1"/>
    <property type="match status" value="1"/>
</dbReference>
<comment type="subcellular location">
    <subcellularLocation>
        <location evidence="1">Membrane</location>
        <topology evidence="1">Multi-pass membrane protein</topology>
    </subcellularLocation>
</comment>
<dbReference type="AlphaFoldDB" id="A0A5Q4BXZ7"/>
<dbReference type="PANTHER" id="PTHR16201">
    <property type="entry name" value="SEVEN TRANSMEMBRANE PROTEIN 1-RELATED"/>
    <property type="match status" value="1"/>
</dbReference>
<feature type="compositionally biased region" description="Polar residues" evidence="7">
    <location>
        <begin position="116"/>
        <end position="129"/>
    </location>
</feature>
<dbReference type="Pfam" id="PF04193">
    <property type="entry name" value="PQ-loop"/>
    <property type="match status" value="2"/>
</dbReference>
<dbReference type="InterPro" id="IPR051415">
    <property type="entry name" value="LAAT-1"/>
</dbReference>
<evidence type="ECO:0000313" key="10">
    <source>
        <dbReference type="Proteomes" id="UP000326340"/>
    </source>
</evidence>
<evidence type="ECO:0000256" key="8">
    <source>
        <dbReference type="SAM" id="Phobius"/>
    </source>
</evidence>
<dbReference type="SMART" id="SM00679">
    <property type="entry name" value="CTNS"/>
    <property type="match status" value="2"/>
</dbReference>
<evidence type="ECO:0000256" key="4">
    <source>
        <dbReference type="ARBA" id="ARBA00023136"/>
    </source>
</evidence>
<comment type="caution">
    <text evidence="9">The sequence shown here is derived from an EMBL/GenBank/DDBJ whole genome shotgun (WGS) entry which is preliminary data.</text>
</comment>
<dbReference type="EMBL" id="PUHP01000245">
    <property type="protein sequence ID" value="TQN71681.1"/>
    <property type="molecule type" value="Genomic_DNA"/>
</dbReference>
<evidence type="ECO:0000256" key="1">
    <source>
        <dbReference type="ARBA" id="ARBA00004141"/>
    </source>
</evidence>
<dbReference type="GO" id="GO:0098852">
    <property type="term" value="C:lytic vacuole membrane"/>
    <property type="evidence" value="ECO:0007669"/>
    <property type="project" value="UniProtKB-ARBA"/>
</dbReference>
<comment type="similarity">
    <text evidence="5">Belongs to the laat-1 family.</text>
</comment>
<organism evidence="9 10">
    <name type="scientific">Colletotrichum shisoi</name>
    <dbReference type="NCBI Taxonomy" id="2078593"/>
    <lineage>
        <taxon>Eukaryota</taxon>
        <taxon>Fungi</taxon>
        <taxon>Dikarya</taxon>
        <taxon>Ascomycota</taxon>
        <taxon>Pezizomycotina</taxon>
        <taxon>Sordariomycetes</taxon>
        <taxon>Hypocreomycetidae</taxon>
        <taxon>Glomerellales</taxon>
        <taxon>Glomerellaceae</taxon>
        <taxon>Colletotrichum</taxon>
        <taxon>Colletotrichum destructivum species complex</taxon>
    </lineage>
</organism>
<feature type="region of interest" description="Disordered" evidence="7">
    <location>
        <begin position="116"/>
        <end position="164"/>
    </location>
</feature>
<dbReference type="Proteomes" id="UP000326340">
    <property type="component" value="Unassembled WGS sequence"/>
</dbReference>
<keyword evidence="4 8" id="KW-0472">Membrane</keyword>
<proteinExistence type="inferred from homology"/>
<keyword evidence="2 8" id="KW-0812">Transmembrane</keyword>
<dbReference type="InterPro" id="IPR006603">
    <property type="entry name" value="PQ-loop_rpt"/>
</dbReference>
<comment type="catalytic activity">
    <reaction evidence="6">
        <text>L-histidine(out) + L-arginine(in) = L-histidine(in) + L-arginine(out)</text>
        <dbReference type="Rhea" id="RHEA:71063"/>
        <dbReference type="ChEBI" id="CHEBI:32682"/>
        <dbReference type="ChEBI" id="CHEBI:57595"/>
    </reaction>
</comment>
<feature type="transmembrane region" description="Helical" evidence="8">
    <location>
        <begin position="223"/>
        <end position="244"/>
    </location>
</feature>
<dbReference type="Gene3D" id="1.20.1280.290">
    <property type="match status" value="2"/>
</dbReference>
<evidence type="ECO:0000313" key="9">
    <source>
        <dbReference type="EMBL" id="TQN71681.1"/>
    </source>
</evidence>
<accession>A0A5Q4BXZ7</accession>
<evidence type="ECO:0000256" key="7">
    <source>
        <dbReference type="SAM" id="MobiDB-lite"/>
    </source>
</evidence>
<dbReference type="GO" id="GO:0034486">
    <property type="term" value="P:vacuolar transmembrane transport"/>
    <property type="evidence" value="ECO:0007669"/>
    <property type="project" value="UniProtKB-ARBA"/>
</dbReference>
<feature type="transmembrane region" description="Helical" evidence="8">
    <location>
        <begin position="181"/>
        <end position="203"/>
    </location>
</feature>
<feature type="transmembrane region" description="Helical" evidence="8">
    <location>
        <begin position="85"/>
        <end position="107"/>
    </location>
</feature>
<gene>
    <name evidence="9" type="primary">RTC2-1</name>
    <name evidence="9" type="ORF">CSHISOI_03863</name>
</gene>